<keyword evidence="4" id="KW-0031">Aminopeptidase</keyword>
<name>A0A4R6XTQ8_9GAMM</name>
<keyword evidence="5" id="KW-1185">Reference proteome</keyword>
<keyword evidence="4" id="KW-0645">Protease</keyword>
<dbReference type="GO" id="GO:0004177">
    <property type="term" value="F:aminopeptidase activity"/>
    <property type="evidence" value="ECO:0007669"/>
    <property type="project" value="UniProtKB-KW"/>
</dbReference>
<dbReference type="InterPro" id="IPR029058">
    <property type="entry name" value="AB_hydrolase_fold"/>
</dbReference>
<feature type="domain" description="Peptidase S9 prolyl oligopeptidase catalytic" evidence="3">
    <location>
        <begin position="442"/>
        <end position="651"/>
    </location>
</feature>
<evidence type="ECO:0000256" key="2">
    <source>
        <dbReference type="SAM" id="SignalP"/>
    </source>
</evidence>
<reference evidence="4 5" key="1">
    <citation type="submission" date="2019-03" db="EMBL/GenBank/DDBJ databases">
        <title>Genomic Encyclopedia of Type Strains, Phase IV (KMG-IV): sequencing the most valuable type-strain genomes for metagenomic binning, comparative biology and taxonomic classification.</title>
        <authorList>
            <person name="Goeker M."/>
        </authorList>
    </citation>
    <scope>NUCLEOTIDE SEQUENCE [LARGE SCALE GENOMIC DNA]</scope>
    <source>
        <strain evidence="4 5">DSM 25488</strain>
    </source>
</reference>
<feature type="signal peptide" evidence="2">
    <location>
        <begin position="1"/>
        <end position="18"/>
    </location>
</feature>
<dbReference type="EMBL" id="SNZB01000003">
    <property type="protein sequence ID" value="TDR20833.1"/>
    <property type="molecule type" value="Genomic_DNA"/>
</dbReference>
<dbReference type="RefSeq" id="WP_099018656.1">
    <property type="nucleotide sequence ID" value="NZ_NIHB01000001.1"/>
</dbReference>
<dbReference type="GO" id="GO:0004252">
    <property type="term" value="F:serine-type endopeptidase activity"/>
    <property type="evidence" value="ECO:0007669"/>
    <property type="project" value="TreeGrafter"/>
</dbReference>
<evidence type="ECO:0000313" key="4">
    <source>
        <dbReference type="EMBL" id="TDR20833.1"/>
    </source>
</evidence>
<dbReference type="Gene3D" id="3.40.50.1820">
    <property type="entry name" value="alpha/beta hydrolase"/>
    <property type="match status" value="1"/>
</dbReference>
<organism evidence="4 5">
    <name type="scientific">Marinicella litoralis</name>
    <dbReference type="NCBI Taxonomy" id="644220"/>
    <lineage>
        <taxon>Bacteria</taxon>
        <taxon>Pseudomonadati</taxon>
        <taxon>Pseudomonadota</taxon>
        <taxon>Gammaproteobacteria</taxon>
        <taxon>Lysobacterales</taxon>
        <taxon>Marinicellaceae</taxon>
        <taxon>Marinicella</taxon>
    </lineage>
</organism>
<evidence type="ECO:0000313" key="5">
    <source>
        <dbReference type="Proteomes" id="UP000295724"/>
    </source>
</evidence>
<dbReference type="GO" id="GO:0006508">
    <property type="term" value="P:proteolysis"/>
    <property type="evidence" value="ECO:0007669"/>
    <property type="project" value="InterPro"/>
</dbReference>
<keyword evidence="1" id="KW-0378">Hydrolase</keyword>
<evidence type="ECO:0000256" key="1">
    <source>
        <dbReference type="ARBA" id="ARBA00022801"/>
    </source>
</evidence>
<keyword evidence="2" id="KW-0732">Signal</keyword>
<dbReference type="Gene3D" id="2.120.10.30">
    <property type="entry name" value="TolB, C-terminal domain"/>
    <property type="match status" value="1"/>
</dbReference>
<accession>A0A4R6XTQ8</accession>
<feature type="chain" id="PRO_5020913309" evidence="2">
    <location>
        <begin position="19"/>
        <end position="652"/>
    </location>
</feature>
<proteinExistence type="predicted"/>
<dbReference type="InterPro" id="IPR001375">
    <property type="entry name" value="Peptidase_S9_cat"/>
</dbReference>
<dbReference type="PANTHER" id="PTHR42776:SF27">
    <property type="entry name" value="DIPEPTIDYL PEPTIDASE FAMILY MEMBER 6"/>
    <property type="match status" value="1"/>
</dbReference>
<dbReference type="OrthoDB" id="4269629at2"/>
<dbReference type="PANTHER" id="PTHR42776">
    <property type="entry name" value="SERINE PEPTIDASE S9 FAMILY MEMBER"/>
    <property type="match status" value="1"/>
</dbReference>
<protein>
    <submittedName>
        <fullName evidence="4">Dipeptidyl aminopeptidase/acylaminoacyl peptidase</fullName>
    </submittedName>
</protein>
<dbReference type="Proteomes" id="UP000295724">
    <property type="component" value="Unassembled WGS sequence"/>
</dbReference>
<sequence>MKLIITWLCLMTAVTTQAELIPVDHFASNPKFLSMKISPDGKHLAFTYEDEGQFKLGIMNMKSKKGTYSFSMGPNREAAQYWWLNKNRVLIISQRITGWLDGKRAYPEMFSVNIDGKKRELMWDYQNSSVSPISLLEKDDDHVLITKHHWSDNFSAKVQKLNINNGKMKFVDDTPEKHGGLKSRIRYVVVDNNDVPRAALEWDPVDESDFDDDITYLHIKGLDGEWGLFKLPKLRQSIPTVYPIGFSLDNKKFFFGSNHDLDHEGTTGLFEFDLNTSKINLIFRNEDVDIGNSIRGKDGEVIGVEYEAGYPAYHYIEDEVAQDEVNLHKQLRSSFKGQEVRISSYTKDRKLSTLYVYSDKNPGTYYLFDRKSMKIDLISSSRPNINPADMAAVEPFTMNARDGLKMYGQLTIPPQKELKNLPLVIFPHGGPYGVADGYGWDDRPQLFASRGYLVLQLNYRGSGGYGKDFEDAGETEWGEKMQNDLTDATLWAIEKGYADKDRVCIHGVSYGGYASMQAVVKEPDLYKCSIPDAGVYEIKLQWDKADSFKGDPKAKKNYLDKAFGTHEDWSIINARSPALNVENVKAAILLVHGTEDVRVPIENAYFLEKKLEEAGKPYETIYRKDGHGFQNTSFRKELYEKMLEFLDKHIGK</sequence>
<dbReference type="InterPro" id="IPR011042">
    <property type="entry name" value="6-blade_b-propeller_TolB-like"/>
</dbReference>
<dbReference type="SUPFAM" id="SSF82171">
    <property type="entry name" value="DPP6 N-terminal domain-like"/>
    <property type="match status" value="1"/>
</dbReference>
<dbReference type="SUPFAM" id="SSF53474">
    <property type="entry name" value="alpha/beta-Hydrolases"/>
    <property type="match status" value="1"/>
</dbReference>
<evidence type="ECO:0000259" key="3">
    <source>
        <dbReference type="Pfam" id="PF00326"/>
    </source>
</evidence>
<gene>
    <name evidence="4" type="ORF">C8D91_1811</name>
</gene>
<dbReference type="Pfam" id="PF00326">
    <property type="entry name" value="Peptidase_S9"/>
    <property type="match status" value="1"/>
</dbReference>
<comment type="caution">
    <text evidence="4">The sequence shown here is derived from an EMBL/GenBank/DDBJ whole genome shotgun (WGS) entry which is preliminary data.</text>
</comment>
<dbReference type="AlphaFoldDB" id="A0A4R6XTQ8"/>